<gene>
    <name evidence="9" type="primary">fldX</name>
    <name evidence="9" type="ORF">bsdcttw_39450</name>
</gene>
<sequence>MSKINVVYWSGTGNTKAMAEKLGEGIEAGGKEANVSEVYSVKAESLKEDAVLALGCPSMGAEVLEEEAMEPFVAELEQYVQGKKIALFGSYGWGNCEWMRDWEQRLKDSGAEIVGGEGVTCLNEADEDTLDVLFELGKKLAKA</sequence>
<name>A0A7I8DU97_9FIRM</name>
<keyword evidence="10" id="KW-1185">Reference proteome</keyword>
<dbReference type="InterPro" id="IPR001226">
    <property type="entry name" value="Flavodoxin_CS"/>
</dbReference>
<dbReference type="PANTHER" id="PTHR43717:SF1">
    <property type="entry name" value="ANAEROBIC NITRIC OXIDE REDUCTASE FLAVORUBREDOXIN"/>
    <property type="match status" value="1"/>
</dbReference>
<feature type="domain" description="Flavodoxin-like" evidence="8">
    <location>
        <begin position="4"/>
        <end position="141"/>
    </location>
</feature>
<keyword evidence="6 7" id="KW-0249">Electron transport</keyword>
<dbReference type="Proteomes" id="UP000515703">
    <property type="component" value="Chromosome"/>
</dbReference>
<evidence type="ECO:0000256" key="7">
    <source>
        <dbReference type="RuleBase" id="RU367037"/>
    </source>
</evidence>
<dbReference type="PROSITE" id="PS50902">
    <property type="entry name" value="FLAVODOXIN_LIKE"/>
    <property type="match status" value="1"/>
</dbReference>
<dbReference type="GO" id="GO:0009055">
    <property type="term" value="F:electron transfer activity"/>
    <property type="evidence" value="ECO:0007669"/>
    <property type="project" value="UniProtKB-UniRule"/>
</dbReference>
<proteinExistence type="inferred from homology"/>
<evidence type="ECO:0000313" key="9">
    <source>
        <dbReference type="EMBL" id="BCK00905.1"/>
    </source>
</evidence>
<keyword evidence="5 7" id="KW-0288">FMN</keyword>
<dbReference type="GO" id="GO:0016651">
    <property type="term" value="F:oxidoreductase activity, acting on NAD(P)H"/>
    <property type="evidence" value="ECO:0007669"/>
    <property type="project" value="UniProtKB-ARBA"/>
</dbReference>
<evidence type="ECO:0000256" key="1">
    <source>
        <dbReference type="ARBA" id="ARBA00001917"/>
    </source>
</evidence>
<evidence type="ECO:0000256" key="2">
    <source>
        <dbReference type="ARBA" id="ARBA00005267"/>
    </source>
</evidence>
<dbReference type="InterPro" id="IPR029039">
    <property type="entry name" value="Flavoprotein-like_sf"/>
</dbReference>
<keyword evidence="3 7" id="KW-0813">Transport</keyword>
<reference evidence="9 10" key="1">
    <citation type="submission" date="2020-08" db="EMBL/GenBank/DDBJ databases">
        <title>Draft genome sequencing of an Anaerocolumna strain isolated from anoxic soil subjected to BSD treatment.</title>
        <authorList>
            <person name="Uek A."/>
            <person name="Tonouchi A."/>
        </authorList>
    </citation>
    <scope>NUCLEOTIDE SEQUENCE [LARGE SCALE GENOMIC DNA]</scope>
    <source>
        <strain evidence="9 10">CTTW</strain>
    </source>
</reference>
<comment type="function">
    <text evidence="7">Low-potential electron donor to a number of redox enzymes.</text>
</comment>
<dbReference type="RefSeq" id="WP_185256531.1">
    <property type="nucleotide sequence ID" value="NZ_AP023368.1"/>
</dbReference>
<reference evidence="9 10" key="2">
    <citation type="submission" date="2020-08" db="EMBL/GenBank/DDBJ databases">
        <authorList>
            <person name="Ueki A."/>
            <person name="Tonouchi A."/>
        </authorList>
    </citation>
    <scope>NUCLEOTIDE SEQUENCE [LARGE SCALE GENOMIC DNA]</scope>
    <source>
        <strain evidence="9 10">CTTW</strain>
    </source>
</reference>
<protein>
    <recommendedName>
        <fullName evidence="7">Flavodoxin</fullName>
    </recommendedName>
</protein>
<evidence type="ECO:0000256" key="5">
    <source>
        <dbReference type="ARBA" id="ARBA00022643"/>
    </source>
</evidence>
<accession>A0A7I8DU97</accession>
<dbReference type="NCBIfam" id="TIGR01753">
    <property type="entry name" value="flav_short"/>
    <property type="match status" value="1"/>
</dbReference>
<comment type="similarity">
    <text evidence="2 7">Belongs to the flavodoxin family.</text>
</comment>
<dbReference type="SUPFAM" id="SSF52218">
    <property type="entry name" value="Flavoproteins"/>
    <property type="match status" value="1"/>
</dbReference>
<keyword evidence="4 7" id="KW-0285">Flavoprotein</keyword>
<dbReference type="EMBL" id="AP023368">
    <property type="protein sequence ID" value="BCK00905.1"/>
    <property type="molecule type" value="Genomic_DNA"/>
</dbReference>
<evidence type="ECO:0000256" key="3">
    <source>
        <dbReference type="ARBA" id="ARBA00022448"/>
    </source>
</evidence>
<evidence type="ECO:0000259" key="8">
    <source>
        <dbReference type="PROSITE" id="PS50902"/>
    </source>
</evidence>
<dbReference type="PANTHER" id="PTHR43717">
    <property type="entry name" value="ANAEROBIC NITRIC OXIDE REDUCTASE FLAVORUBREDOXIN"/>
    <property type="match status" value="1"/>
</dbReference>
<dbReference type="Pfam" id="PF00258">
    <property type="entry name" value="Flavodoxin_1"/>
    <property type="match status" value="1"/>
</dbReference>
<dbReference type="InterPro" id="IPR010087">
    <property type="entry name" value="Flav_short"/>
</dbReference>
<dbReference type="GO" id="GO:0010181">
    <property type="term" value="F:FMN binding"/>
    <property type="evidence" value="ECO:0007669"/>
    <property type="project" value="UniProtKB-UniRule"/>
</dbReference>
<dbReference type="KEGG" id="acht:bsdcttw_39450"/>
<dbReference type="Gene3D" id="3.40.50.360">
    <property type="match status" value="1"/>
</dbReference>
<evidence type="ECO:0000313" key="10">
    <source>
        <dbReference type="Proteomes" id="UP000515703"/>
    </source>
</evidence>
<evidence type="ECO:0000256" key="6">
    <source>
        <dbReference type="ARBA" id="ARBA00022982"/>
    </source>
</evidence>
<evidence type="ECO:0000256" key="4">
    <source>
        <dbReference type="ARBA" id="ARBA00022630"/>
    </source>
</evidence>
<dbReference type="InterPro" id="IPR008254">
    <property type="entry name" value="Flavodoxin/NO_synth"/>
</dbReference>
<comment type="cofactor">
    <cofactor evidence="1 7">
        <name>FMN</name>
        <dbReference type="ChEBI" id="CHEBI:58210"/>
    </cofactor>
</comment>
<organism evidence="9 10">
    <name type="scientific">Anaerocolumna chitinilytica</name>
    <dbReference type="NCBI Taxonomy" id="1727145"/>
    <lineage>
        <taxon>Bacteria</taxon>
        <taxon>Bacillati</taxon>
        <taxon>Bacillota</taxon>
        <taxon>Clostridia</taxon>
        <taxon>Lachnospirales</taxon>
        <taxon>Lachnospiraceae</taxon>
        <taxon>Anaerocolumna</taxon>
    </lineage>
</organism>
<dbReference type="AlphaFoldDB" id="A0A7I8DU97"/>
<dbReference type="PROSITE" id="PS00201">
    <property type="entry name" value="FLAVODOXIN"/>
    <property type="match status" value="1"/>
</dbReference>